<feature type="compositionally biased region" description="Basic residues" evidence="1">
    <location>
        <begin position="95"/>
        <end position="105"/>
    </location>
</feature>
<feature type="region of interest" description="Disordered" evidence="1">
    <location>
        <begin position="1"/>
        <end position="21"/>
    </location>
</feature>
<evidence type="ECO:0000313" key="2">
    <source>
        <dbReference type="EMBL" id="CAD9265845.1"/>
    </source>
</evidence>
<reference evidence="2" key="1">
    <citation type="submission" date="2021-01" db="EMBL/GenBank/DDBJ databases">
        <authorList>
            <person name="Corre E."/>
            <person name="Pelletier E."/>
            <person name="Niang G."/>
            <person name="Scheremetjew M."/>
            <person name="Finn R."/>
            <person name="Kale V."/>
            <person name="Holt S."/>
            <person name="Cochrane G."/>
            <person name="Meng A."/>
            <person name="Brown T."/>
            <person name="Cohen L."/>
        </authorList>
    </citation>
    <scope>NUCLEOTIDE SEQUENCE</scope>
    <source>
        <strain evidence="2">CCMP2877</strain>
    </source>
</reference>
<protein>
    <submittedName>
        <fullName evidence="2">Uncharacterized protein</fullName>
    </submittedName>
</protein>
<gene>
    <name evidence="2" type="ORF">PPAR1163_LOCUS24268</name>
</gene>
<name>A0A7S1UEZ6_9STRA</name>
<evidence type="ECO:0000256" key="1">
    <source>
        <dbReference type="SAM" id="MobiDB-lite"/>
    </source>
</evidence>
<dbReference type="AlphaFoldDB" id="A0A7S1UEZ6"/>
<proteinExistence type="predicted"/>
<organism evidence="2">
    <name type="scientific">Phaeomonas parva</name>
    <dbReference type="NCBI Taxonomy" id="124430"/>
    <lineage>
        <taxon>Eukaryota</taxon>
        <taxon>Sar</taxon>
        <taxon>Stramenopiles</taxon>
        <taxon>Ochrophyta</taxon>
        <taxon>Pinguiophyceae</taxon>
        <taxon>Pinguiochrysidales</taxon>
        <taxon>Pinguiochrysidaceae</taxon>
        <taxon>Phaeomonas</taxon>
    </lineage>
</organism>
<sequence>MFEMRRRGREKSIGAWDDEDDEMEALISDPVEQPSFTSHCEDMGDGEQLSVQQKYMKMLGRSFQGDYSTCAFCHPKPNAKARPRLSSMNPPYPRPRPKLKHRPRP</sequence>
<accession>A0A7S1UEZ6</accession>
<feature type="region of interest" description="Disordered" evidence="1">
    <location>
        <begin position="76"/>
        <end position="105"/>
    </location>
</feature>
<dbReference type="EMBL" id="HBGJ01038518">
    <property type="protein sequence ID" value="CAD9265845.1"/>
    <property type="molecule type" value="Transcribed_RNA"/>
</dbReference>